<dbReference type="EMBL" id="ON529855">
    <property type="protein sequence ID" value="USN14527.1"/>
    <property type="molecule type" value="Genomic_DNA"/>
</dbReference>
<sequence>MKTTPIPFDEDRACAEGWGLFDTTDGYDAPRYEIHREDESPTFGDDLEARAFVLNSAMDGSQFHRDALAVVLGLYTPAAVPADPAPQAYFPAHLRADDESQQHWTVKVDQEADALFRTLSEADIRKRQDICRQQAKQAHEQGHDRAALDIARNEEALMREMLRRC</sequence>
<gene>
    <name evidence="1" type="ORF">DOMOVOI_00520</name>
</gene>
<evidence type="ECO:0000313" key="2">
    <source>
        <dbReference type="Proteomes" id="UP001057221"/>
    </source>
</evidence>
<dbReference type="Proteomes" id="UP001057221">
    <property type="component" value="Segment"/>
</dbReference>
<accession>A0A9E7MRJ3</accession>
<keyword evidence="2" id="KW-1185">Reference proteome</keyword>
<reference evidence="1 2" key="1">
    <citation type="submission" date="2022-05" db="EMBL/GenBank/DDBJ databases">
        <authorList>
            <person name="Friedrich I."/>
            <person name="Poehlein A."/>
            <person name="Schneider D."/>
            <person name="Hertel R."/>
            <person name="Daniel R."/>
        </authorList>
    </citation>
    <scope>NUCLEOTIDE SEQUENCE [LARGE SCALE GENOMIC DNA]</scope>
</reference>
<protein>
    <submittedName>
        <fullName evidence="1">Uncharacterized protein</fullName>
    </submittedName>
</protein>
<organism evidence="1 2">
    <name type="scientific">Brevundimonas phage vB_BpoS-Domovoi</name>
    <dbReference type="NCBI Taxonomy" id="2948598"/>
    <lineage>
        <taxon>Viruses</taxon>
        <taxon>Duplodnaviria</taxon>
        <taxon>Heunggongvirae</taxon>
        <taxon>Uroviricota</taxon>
        <taxon>Caudoviricetes</taxon>
        <taxon>Jeanschmidtviridae</taxon>
        <taxon>Marchewkavirus</taxon>
        <taxon>Marchewkavirus domovoi</taxon>
    </lineage>
</organism>
<name>A0A9E7MRJ3_9CAUD</name>
<evidence type="ECO:0000313" key="1">
    <source>
        <dbReference type="EMBL" id="USN14527.1"/>
    </source>
</evidence>
<proteinExistence type="predicted"/>